<dbReference type="Proteomes" id="UP000664654">
    <property type="component" value="Unassembled WGS sequence"/>
</dbReference>
<evidence type="ECO:0000256" key="1">
    <source>
        <dbReference type="SAM" id="SignalP"/>
    </source>
</evidence>
<feature type="signal peptide" evidence="1">
    <location>
        <begin position="1"/>
        <end position="21"/>
    </location>
</feature>
<dbReference type="AlphaFoldDB" id="A0A939IP40"/>
<dbReference type="Pfam" id="PF14371">
    <property type="entry name" value="DUF4412"/>
    <property type="match status" value="1"/>
</dbReference>
<reference evidence="3" key="1">
    <citation type="submission" date="2021-03" db="EMBL/GenBank/DDBJ databases">
        <title>novel species isolated from a fishpond in China.</title>
        <authorList>
            <person name="Lu H."/>
            <person name="Cai Z."/>
        </authorList>
    </citation>
    <scope>NUCLEOTIDE SEQUENCE</scope>
    <source>
        <strain evidence="3">JCM 30855</strain>
    </source>
</reference>
<dbReference type="Gene3D" id="2.50.20.10">
    <property type="entry name" value="Lipoprotein localisation LolA/LolB/LppX"/>
    <property type="match status" value="1"/>
</dbReference>
<keyword evidence="4" id="KW-1185">Reference proteome</keyword>
<evidence type="ECO:0000313" key="4">
    <source>
        <dbReference type="Proteomes" id="UP000664654"/>
    </source>
</evidence>
<dbReference type="InterPro" id="IPR025524">
    <property type="entry name" value="DUF4412"/>
</dbReference>
<comment type="caution">
    <text evidence="3">The sequence shown here is derived from an EMBL/GenBank/DDBJ whole genome shotgun (WGS) entry which is preliminary data.</text>
</comment>
<organism evidence="3 4">
    <name type="scientific">Bowmanella dokdonensis</name>
    <dbReference type="NCBI Taxonomy" id="751969"/>
    <lineage>
        <taxon>Bacteria</taxon>
        <taxon>Pseudomonadati</taxon>
        <taxon>Pseudomonadota</taxon>
        <taxon>Gammaproteobacteria</taxon>
        <taxon>Alteromonadales</taxon>
        <taxon>Alteromonadaceae</taxon>
        <taxon>Bowmanella</taxon>
    </lineage>
</organism>
<dbReference type="RefSeq" id="WP_206573600.1">
    <property type="nucleotide sequence ID" value="NZ_JAFKCV010000004.1"/>
</dbReference>
<proteinExistence type="predicted"/>
<name>A0A939IP40_9ALTE</name>
<feature type="domain" description="DUF4412" evidence="2">
    <location>
        <begin position="39"/>
        <end position="127"/>
    </location>
</feature>
<gene>
    <name evidence="3" type="ORF">J0A66_09705</name>
</gene>
<feature type="chain" id="PRO_5037946843" evidence="1">
    <location>
        <begin position="22"/>
        <end position="193"/>
    </location>
</feature>
<sequence>MNSKHIFTGLIGLLTCLSLTAAPLPVAETDYKATRVIQSEAGQFSQTLYHSKGKERVEMDMEGMQMVLIQRPDKQLAWQLMPMMKMYSQISLSKGQEMSGQPPEDVQIELVGEESLDGQPTNKYKLLMKDKSGGGFIWFNQQNIPVKMDFVSVEGKSKQRISMTLKDIETGTQDPDLFELPSGYNKMPGMPGF</sequence>
<evidence type="ECO:0000259" key="2">
    <source>
        <dbReference type="Pfam" id="PF14371"/>
    </source>
</evidence>
<evidence type="ECO:0000313" key="3">
    <source>
        <dbReference type="EMBL" id="MBN7825495.1"/>
    </source>
</evidence>
<accession>A0A939IP40</accession>
<protein>
    <submittedName>
        <fullName evidence="3">DUF4412 domain-containing protein</fullName>
    </submittedName>
</protein>
<keyword evidence="1" id="KW-0732">Signal</keyword>
<dbReference type="EMBL" id="JAFKCV010000004">
    <property type="protein sequence ID" value="MBN7825495.1"/>
    <property type="molecule type" value="Genomic_DNA"/>
</dbReference>